<dbReference type="Proteomes" id="UP001596528">
    <property type="component" value="Unassembled WGS sequence"/>
</dbReference>
<proteinExistence type="inferred from homology"/>
<dbReference type="PANTHER" id="PTHR43496">
    <property type="entry name" value="PROTEIN LPLB"/>
    <property type="match status" value="1"/>
</dbReference>
<sequence>MNTQTTTAAVPKAAPQAGFVRTLKFVVRHRALYFMLAPGMLYFLVFKYVPLLGSVIAFQDYNIFKGFLESEWVGFKWFEEFFTYPNLKRLIVNTLLISFYQILFAFPAPILLAVLLNEVRNMAFKRFVQTVVYLPHFLSWTIVFGFVYMLLSVQTGLVNQAIQAMGGEPVSFLQKAEYFRTIIIASGIWKEMGWSAIIFLAAIAGISPSLYEAARIDGANRWKQFVHVTLPGLLPAIMILLLLKIGHIMDLGFEQIYLFLNPLTLSTGDVLDTYAYRAGILGGKYSLTTAIGLFKSVIGFLLLVVANRASKATTGEGIY</sequence>
<reference evidence="9" key="1">
    <citation type="journal article" date="2019" name="Int. J. Syst. Evol. Microbiol.">
        <title>The Global Catalogue of Microorganisms (GCM) 10K type strain sequencing project: providing services to taxonomists for standard genome sequencing and annotation.</title>
        <authorList>
            <consortium name="The Broad Institute Genomics Platform"/>
            <consortium name="The Broad Institute Genome Sequencing Center for Infectious Disease"/>
            <person name="Wu L."/>
            <person name="Ma J."/>
        </authorList>
    </citation>
    <scope>NUCLEOTIDE SEQUENCE [LARGE SCALE GENOMIC DNA]</scope>
    <source>
        <strain evidence="9">JCM 18657</strain>
    </source>
</reference>
<evidence type="ECO:0000256" key="2">
    <source>
        <dbReference type="ARBA" id="ARBA00022448"/>
    </source>
</evidence>
<dbReference type="InterPro" id="IPR035906">
    <property type="entry name" value="MetI-like_sf"/>
</dbReference>
<dbReference type="Pfam" id="PF00528">
    <property type="entry name" value="BPD_transp_1"/>
    <property type="match status" value="1"/>
</dbReference>
<dbReference type="PANTHER" id="PTHR43496:SF1">
    <property type="entry name" value="POLYGALACTURONAN_RHAMNOGALACTURONAN TRANSPORT SYSTEM PERMEASE PROTEIN YTEP"/>
    <property type="match status" value="1"/>
</dbReference>
<dbReference type="Gene3D" id="1.10.3720.10">
    <property type="entry name" value="MetI-like"/>
    <property type="match status" value="1"/>
</dbReference>
<evidence type="ECO:0000256" key="6">
    <source>
        <dbReference type="RuleBase" id="RU363032"/>
    </source>
</evidence>
<comment type="similarity">
    <text evidence="6">Belongs to the binding-protein-dependent transport system permease family.</text>
</comment>
<feature type="transmembrane region" description="Helical" evidence="6">
    <location>
        <begin position="90"/>
        <end position="115"/>
    </location>
</feature>
<dbReference type="SUPFAM" id="SSF161098">
    <property type="entry name" value="MetI-like"/>
    <property type="match status" value="1"/>
</dbReference>
<gene>
    <name evidence="8" type="ORF">ACFQWB_09860</name>
</gene>
<comment type="subcellular location">
    <subcellularLocation>
        <location evidence="6">Cell membrane</location>
        <topology evidence="6">Multi-pass membrane protein</topology>
    </subcellularLocation>
    <subcellularLocation>
        <location evidence="1">Membrane</location>
        <topology evidence="1">Multi-pass membrane protein</topology>
    </subcellularLocation>
</comment>
<feature type="transmembrane region" description="Helical" evidence="6">
    <location>
        <begin position="194"/>
        <end position="213"/>
    </location>
</feature>
<dbReference type="InterPro" id="IPR000515">
    <property type="entry name" value="MetI-like"/>
</dbReference>
<evidence type="ECO:0000313" key="9">
    <source>
        <dbReference type="Proteomes" id="UP001596528"/>
    </source>
</evidence>
<keyword evidence="9" id="KW-1185">Reference proteome</keyword>
<evidence type="ECO:0000313" key="8">
    <source>
        <dbReference type="EMBL" id="MFC7750231.1"/>
    </source>
</evidence>
<name>A0ABW2V638_9BACL</name>
<dbReference type="CDD" id="cd06261">
    <property type="entry name" value="TM_PBP2"/>
    <property type="match status" value="1"/>
</dbReference>
<feature type="domain" description="ABC transmembrane type-1" evidence="7">
    <location>
        <begin position="91"/>
        <end position="306"/>
    </location>
</feature>
<protein>
    <submittedName>
        <fullName evidence="8">ABC transporter permease</fullName>
    </submittedName>
</protein>
<feature type="transmembrane region" description="Helical" evidence="6">
    <location>
        <begin position="225"/>
        <end position="243"/>
    </location>
</feature>
<dbReference type="EMBL" id="JBHTGQ010000021">
    <property type="protein sequence ID" value="MFC7750231.1"/>
    <property type="molecule type" value="Genomic_DNA"/>
</dbReference>
<feature type="transmembrane region" description="Helical" evidence="6">
    <location>
        <begin position="285"/>
        <end position="306"/>
    </location>
</feature>
<organism evidence="8 9">
    <name type="scientific">Paenibacillus thermoaerophilus</name>
    <dbReference type="NCBI Taxonomy" id="1215385"/>
    <lineage>
        <taxon>Bacteria</taxon>
        <taxon>Bacillati</taxon>
        <taxon>Bacillota</taxon>
        <taxon>Bacilli</taxon>
        <taxon>Bacillales</taxon>
        <taxon>Paenibacillaceae</taxon>
        <taxon>Paenibacillus</taxon>
    </lineage>
</organism>
<feature type="transmembrane region" description="Helical" evidence="6">
    <location>
        <begin position="127"/>
        <end position="151"/>
    </location>
</feature>
<keyword evidence="5 6" id="KW-0472">Membrane</keyword>
<feature type="transmembrane region" description="Helical" evidence="6">
    <location>
        <begin position="31"/>
        <end position="49"/>
    </location>
</feature>
<accession>A0ABW2V638</accession>
<keyword evidence="3 6" id="KW-0812">Transmembrane</keyword>
<keyword evidence="4 6" id="KW-1133">Transmembrane helix</keyword>
<dbReference type="RefSeq" id="WP_138790029.1">
    <property type="nucleotide sequence ID" value="NZ_JBHTGQ010000021.1"/>
</dbReference>
<evidence type="ECO:0000256" key="5">
    <source>
        <dbReference type="ARBA" id="ARBA00023136"/>
    </source>
</evidence>
<evidence type="ECO:0000256" key="3">
    <source>
        <dbReference type="ARBA" id="ARBA00022692"/>
    </source>
</evidence>
<evidence type="ECO:0000256" key="1">
    <source>
        <dbReference type="ARBA" id="ARBA00004141"/>
    </source>
</evidence>
<evidence type="ECO:0000256" key="4">
    <source>
        <dbReference type="ARBA" id="ARBA00022989"/>
    </source>
</evidence>
<dbReference type="PROSITE" id="PS50928">
    <property type="entry name" value="ABC_TM1"/>
    <property type="match status" value="1"/>
</dbReference>
<evidence type="ECO:0000259" key="7">
    <source>
        <dbReference type="PROSITE" id="PS50928"/>
    </source>
</evidence>
<comment type="caution">
    <text evidence="8">The sequence shown here is derived from an EMBL/GenBank/DDBJ whole genome shotgun (WGS) entry which is preliminary data.</text>
</comment>
<keyword evidence="2 6" id="KW-0813">Transport</keyword>